<feature type="transmembrane region" description="Helical" evidence="2">
    <location>
        <begin position="259"/>
        <end position="288"/>
    </location>
</feature>
<feature type="transmembrane region" description="Helical" evidence="2">
    <location>
        <begin position="134"/>
        <end position="162"/>
    </location>
</feature>
<proteinExistence type="predicted"/>
<evidence type="ECO:0000256" key="1">
    <source>
        <dbReference type="SAM" id="MobiDB-lite"/>
    </source>
</evidence>
<dbReference type="PANTHER" id="PTHR33444">
    <property type="entry name" value="SI:DKEY-19B23.12-RELATED"/>
    <property type="match status" value="1"/>
</dbReference>
<accession>A0A0K2V6X8</accession>
<sequence length="291" mass="32171">MSGNAGGGDSDPPPNFQDMIHSPSPTTTSQHRAIIINPLETNSISLMDNSDRSVTAAHPNSSELECGDTVSPPPSYHDIPGTVPAHQGVSRGPPPSYEDAVDPNAEPPSYDSLFGRIRDTHKASRNFFDFLIKFIILLMGTIGCTIVCSVTVILPICMIVIGSMYLHQCPAEPYIPLFLVVGGSFSVFKYLIGVMARVWCQDTDNHCRKKARHAQSLISFFLCGWFIGGCIWVYTIYWPNFEPQFEGDTEYCHQAVYVFTYWIITTSYIFLGIFTSCICCSSIASVILNRA</sequence>
<feature type="region of interest" description="Disordered" evidence="1">
    <location>
        <begin position="51"/>
        <end position="103"/>
    </location>
</feature>
<dbReference type="PANTHER" id="PTHR33444:SF2">
    <property type="entry name" value="MARVEL DOMAIN-CONTAINING PROTEIN"/>
    <property type="match status" value="1"/>
</dbReference>
<feature type="transmembrane region" description="Helical" evidence="2">
    <location>
        <begin position="217"/>
        <end position="239"/>
    </location>
</feature>
<organism evidence="3">
    <name type="scientific">Lepeophtheirus salmonis</name>
    <name type="common">Salmon louse</name>
    <name type="synonym">Caligus salmonis</name>
    <dbReference type="NCBI Taxonomy" id="72036"/>
    <lineage>
        <taxon>Eukaryota</taxon>
        <taxon>Metazoa</taxon>
        <taxon>Ecdysozoa</taxon>
        <taxon>Arthropoda</taxon>
        <taxon>Crustacea</taxon>
        <taxon>Multicrustacea</taxon>
        <taxon>Hexanauplia</taxon>
        <taxon>Copepoda</taxon>
        <taxon>Siphonostomatoida</taxon>
        <taxon>Caligidae</taxon>
        <taxon>Lepeophtheirus</taxon>
    </lineage>
</organism>
<evidence type="ECO:0000313" key="3">
    <source>
        <dbReference type="EMBL" id="CDW45887.1"/>
    </source>
</evidence>
<reference evidence="3" key="1">
    <citation type="submission" date="2014-05" db="EMBL/GenBank/DDBJ databases">
        <authorList>
            <person name="Chronopoulou M."/>
        </authorList>
    </citation>
    <scope>NUCLEOTIDE SEQUENCE</scope>
    <source>
        <tissue evidence="3">Whole organism</tissue>
    </source>
</reference>
<protein>
    <submittedName>
        <fullName evidence="3">Putative LOC100882301 [Megachile rotundata]</fullName>
    </submittedName>
</protein>
<dbReference type="EMBL" id="HACA01028526">
    <property type="protein sequence ID" value="CDW45887.1"/>
    <property type="molecule type" value="Transcribed_RNA"/>
</dbReference>
<dbReference type="AlphaFoldDB" id="A0A0K2V6X8"/>
<keyword evidence="2" id="KW-1133">Transmembrane helix</keyword>
<feature type="transmembrane region" description="Helical" evidence="2">
    <location>
        <begin position="174"/>
        <end position="196"/>
    </location>
</feature>
<name>A0A0K2V6X8_LEPSM</name>
<dbReference type="OrthoDB" id="6157510at2759"/>
<feature type="region of interest" description="Disordered" evidence="1">
    <location>
        <begin position="1"/>
        <end position="36"/>
    </location>
</feature>
<keyword evidence="2" id="KW-0812">Transmembrane</keyword>
<evidence type="ECO:0000256" key="2">
    <source>
        <dbReference type="SAM" id="Phobius"/>
    </source>
</evidence>
<dbReference type="InterPro" id="IPR040350">
    <property type="entry name" value="TMEM272"/>
</dbReference>
<keyword evidence="2" id="KW-0472">Membrane</keyword>